<organism evidence="2 3">
    <name type="scientific">Ameyamaea chiangmaiensis</name>
    <dbReference type="NCBI Taxonomy" id="442969"/>
    <lineage>
        <taxon>Bacteria</taxon>
        <taxon>Pseudomonadati</taxon>
        <taxon>Pseudomonadota</taxon>
        <taxon>Alphaproteobacteria</taxon>
        <taxon>Acetobacterales</taxon>
        <taxon>Acetobacteraceae</taxon>
        <taxon>Ameyamaea</taxon>
    </lineage>
</organism>
<keyword evidence="1" id="KW-0812">Transmembrane</keyword>
<gene>
    <name evidence="2" type="ORF">HUK82_09020</name>
</gene>
<dbReference type="AlphaFoldDB" id="A0A850PCS4"/>
<evidence type="ECO:0000313" key="3">
    <source>
        <dbReference type="Proteomes" id="UP000585665"/>
    </source>
</evidence>
<feature type="transmembrane region" description="Helical" evidence="1">
    <location>
        <begin position="53"/>
        <end position="72"/>
    </location>
</feature>
<proteinExistence type="predicted"/>
<keyword evidence="3" id="KW-1185">Reference proteome</keyword>
<keyword evidence="1" id="KW-0472">Membrane</keyword>
<protein>
    <submittedName>
        <fullName evidence="2">Uncharacterized protein</fullName>
    </submittedName>
</protein>
<dbReference type="Proteomes" id="UP000585665">
    <property type="component" value="Unassembled WGS sequence"/>
</dbReference>
<keyword evidence="1" id="KW-1133">Transmembrane helix</keyword>
<dbReference type="EMBL" id="JABXXR010000059">
    <property type="protein sequence ID" value="NVN40703.1"/>
    <property type="molecule type" value="Genomic_DNA"/>
</dbReference>
<sequence>MSTTDTALRRGNAGARGMERVLFVLVIADVGVALALLLLPPLVAGLLILLRDVFGALTLPFSVLFGMAGWNGDAAGLDRIVGGLAPALLRHPAQAMLGALTIVAGVVLSILGRRLPSRPAQFAAPCLDLVGGLLAGPPVIFILAPAIVIEIGLALCCPVRHRDPV</sequence>
<name>A0A850PCS4_9PROT</name>
<reference evidence="2 3" key="1">
    <citation type="submission" date="2020-06" db="EMBL/GenBank/DDBJ databases">
        <title>Description of novel acetic acid bacteria.</title>
        <authorList>
            <person name="Sombolestani A."/>
        </authorList>
    </citation>
    <scope>NUCLEOTIDE SEQUENCE [LARGE SCALE GENOMIC DNA]</scope>
    <source>
        <strain evidence="2 3">LMG 27010</strain>
    </source>
</reference>
<feature type="transmembrane region" description="Helical" evidence="1">
    <location>
        <begin position="139"/>
        <end position="159"/>
    </location>
</feature>
<comment type="caution">
    <text evidence="2">The sequence shown here is derived from an EMBL/GenBank/DDBJ whole genome shotgun (WGS) entry which is preliminary data.</text>
</comment>
<accession>A0A850PCS4</accession>
<feature type="transmembrane region" description="Helical" evidence="1">
    <location>
        <begin position="93"/>
        <end position="112"/>
    </location>
</feature>
<evidence type="ECO:0000313" key="2">
    <source>
        <dbReference type="EMBL" id="NVN40703.1"/>
    </source>
</evidence>
<dbReference type="RefSeq" id="WP_176613658.1">
    <property type="nucleotide sequence ID" value="NZ_JABXXR010000059.1"/>
</dbReference>
<feature type="transmembrane region" description="Helical" evidence="1">
    <location>
        <begin position="21"/>
        <end position="47"/>
    </location>
</feature>
<evidence type="ECO:0000256" key="1">
    <source>
        <dbReference type="SAM" id="Phobius"/>
    </source>
</evidence>